<keyword evidence="3" id="KW-1185">Reference proteome</keyword>
<dbReference type="Pfam" id="PF00990">
    <property type="entry name" value="GGDEF"/>
    <property type="match status" value="1"/>
</dbReference>
<accession>A0A1G5WKH9</accession>
<dbReference type="AlphaFoldDB" id="A0A1G5WKH9"/>
<feature type="domain" description="GGDEF" evidence="1">
    <location>
        <begin position="125"/>
        <end position="257"/>
    </location>
</feature>
<organism evidence="2 3">
    <name type="scientific">Allisonella histaminiformans</name>
    <dbReference type="NCBI Taxonomy" id="209880"/>
    <lineage>
        <taxon>Bacteria</taxon>
        <taxon>Bacillati</taxon>
        <taxon>Bacillota</taxon>
        <taxon>Negativicutes</taxon>
        <taxon>Veillonellales</taxon>
        <taxon>Veillonellaceae</taxon>
        <taxon>Allisonella</taxon>
    </lineage>
</organism>
<dbReference type="STRING" id="209880.SAMN02910343_01438"/>
<name>A0A1G5WKH9_9FIRM</name>
<sequence length="257" mass="29551">MVGRKCAATNLHHLDEKGTPLCQTYCPLLQCMDEEKTKTKKLIFTHKNGFRVVISAHFIPLTDDQGRITMVAEVFEELSLLDRDTSLVQNLYSLAYHDPLTHLPNRGLLEATLRMRFSEFHRLRQSFAVLFADIDYFHKFNEQYGHLAGDSMLKVISESMKQSSRKTDTIGRWGGEEFLGIFLIKDKKDTMVIANRLQKTVNQAFIPYDSEKLHITMSIGITAVQEKDTIVSIISRADHYMYRAKNMGRNTIISDEQ</sequence>
<dbReference type="PROSITE" id="PS50887">
    <property type="entry name" value="GGDEF"/>
    <property type="match status" value="1"/>
</dbReference>
<dbReference type="EMBL" id="FMXA01000023">
    <property type="protein sequence ID" value="SDA58583.1"/>
    <property type="molecule type" value="Genomic_DNA"/>
</dbReference>
<evidence type="ECO:0000313" key="2">
    <source>
        <dbReference type="EMBL" id="SDA58583.1"/>
    </source>
</evidence>
<dbReference type="GO" id="GO:0052621">
    <property type="term" value="F:diguanylate cyclase activity"/>
    <property type="evidence" value="ECO:0007669"/>
    <property type="project" value="TreeGrafter"/>
</dbReference>
<dbReference type="InterPro" id="IPR043128">
    <property type="entry name" value="Rev_trsase/Diguanyl_cyclase"/>
</dbReference>
<dbReference type="OrthoDB" id="1625460at2"/>
<dbReference type="SMART" id="SM00267">
    <property type="entry name" value="GGDEF"/>
    <property type="match status" value="1"/>
</dbReference>
<dbReference type="SUPFAM" id="SSF55073">
    <property type="entry name" value="Nucleotide cyclase"/>
    <property type="match status" value="1"/>
</dbReference>
<gene>
    <name evidence="2" type="ORF">SAMN02910343_01438</name>
</gene>
<dbReference type="InterPro" id="IPR050469">
    <property type="entry name" value="Diguanylate_Cyclase"/>
</dbReference>
<dbReference type="NCBIfam" id="TIGR00254">
    <property type="entry name" value="GGDEF"/>
    <property type="match status" value="1"/>
</dbReference>
<dbReference type="InterPro" id="IPR000160">
    <property type="entry name" value="GGDEF_dom"/>
</dbReference>
<dbReference type="PANTHER" id="PTHR45138:SF9">
    <property type="entry name" value="DIGUANYLATE CYCLASE DGCM-RELATED"/>
    <property type="match status" value="1"/>
</dbReference>
<dbReference type="FunFam" id="3.30.70.270:FF:000001">
    <property type="entry name" value="Diguanylate cyclase domain protein"/>
    <property type="match status" value="1"/>
</dbReference>
<dbReference type="Proteomes" id="UP000199689">
    <property type="component" value="Unassembled WGS sequence"/>
</dbReference>
<dbReference type="InterPro" id="IPR029787">
    <property type="entry name" value="Nucleotide_cyclase"/>
</dbReference>
<dbReference type="Gene3D" id="3.30.70.270">
    <property type="match status" value="1"/>
</dbReference>
<reference evidence="2 3" key="1">
    <citation type="submission" date="2016-10" db="EMBL/GenBank/DDBJ databases">
        <authorList>
            <person name="de Groot N.N."/>
        </authorList>
    </citation>
    <scope>NUCLEOTIDE SEQUENCE [LARGE SCALE GENOMIC DNA]</scope>
    <source>
        <strain evidence="2 3">DSM 15230</strain>
    </source>
</reference>
<protein>
    <submittedName>
        <fullName evidence="2">Diguanylate cyclase (GGDEF) domain-containing protein</fullName>
    </submittedName>
</protein>
<evidence type="ECO:0000313" key="3">
    <source>
        <dbReference type="Proteomes" id="UP000199689"/>
    </source>
</evidence>
<dbReference type="CDD" id="cd01949">
    <property type="entry name" value="GGDEF"/>
    <property type="match status" value="1"/>
</dbReference>
<proteinExistence type="predicted"/>
<dbReference type="PANTHER" id="PTHR45138">
    <property type="entry name" value="REGULATORY COMPONENTS OF SENSORY TRANSDUCTION SYSTEM"/>
    <property type="match status" value="1"/>
</dbReference>
<evidence type="ECO:0000259" key="1">
    <source>
        <dbReference type="PROSITE" id="PS50887"/>
    </source>
</evidence>